<proteinExistence type="predicted"/>
<dbReference type="InterPro" id="IPR046513">
    <property type="entry name" value="DUF6691"/>
</dbReference>
<evidence type="ECO:0000256" key="1">
    <source>
        <dbReference type="SAM" id="Phobius"/>
    </source>
</evidence>
<name>A0ABV7TPT2_9NEIS</name>
<protein>
    <submittedName>
        <fullName evidence="2">DUF6691 family protein</fullName>
    </submittedName>
</protein>
<reference evidence="3" key="1">
    <citation type="journal article" date="2019" name="Int. J. Syst. Evol. Microbiol.">
        <title>The Global Catalogue of Microorganisms (GCM) 10K type strain sequencing project: providing services to taxonomists for standard genome sequencing and annotation.</title>
        <authorList>
            <consortium name="The Broad Institute Genomics Platform"/>
            <consortium name="The Broad Institute Genome Sequencing Center for Infectious Disease"/>
            <person name="Wu L."/>
            <person name="Ma J."/>
        </authorList>
    </citation>
    <scope>NUCLEOTIDE SEQUENCE [LARGE SCALE GENOMIC DNA]</scope>
    <source>
        <strain evidence="3">KCTC 42195</strain>
    </source>
</reference>
<evidence type="ECO:0000313" key="2">
    <source>
        <dbReference type="EMBL" id="MFC3625036.1"/>
    </source>
</evidence>
<dbReference type="Proteomes" id="UP001595636">
    <property type="component" value="Unassembled WGS sequence"/>
</dbReference>
<gene>
    <name evidence="2" type="ORF">ACFOKJ_02615</name>
</gene>
<evidence type="ECO:0000313" key="3">
    <source>
        <dbReference type="Proteomes" id="UP001595636"/>
    </source>
</evidence>
<keyword evidence="1" id="KW-1133">Transmembrane helix</keyword>
<feature type="transmembrane region" description="Helical" evidence="1">
    <location>
        <begin position="88"/>
        <end position="108"/>
    </location>
</feature>
<feature type="transmembrane region" description="Helical" evidence="1">
    <location>
        <begin position="42"/>
        <end position="63"/>
    </location>
</feature>
<organism evidence="2 3">
    <name type="scientific">Vogesella amnigena</name>
    <dbReference type="NCBI Taxonomy" id="1507449"/>
    <lineage>
        <taxon>Bacteria</taxon>
        <taxon>Pseudomonadati</taxon>
        <taxon>Pseudomonadota</taxon>
        <taxon>Betaproteobacteria</taxon>
        <taxon>Neisseriales</taxon>
        <taxon>Chromobacteriaceae</taxon>
        <taxon>Vogesella</taxon>
    </lineage>
</organism>
<feature type="transmembrane region" description="Helical" evidence="1">
    <location>
        <begin position="120"/>
        <end position="138"/>
    </location>
</feature>
<keyword evidence="1" id="KW-0812">Transmembrane</keyword>
<dbReference type="Pfam" id="PF20398">
    <property type="entry name" value="DUF6691"/>
    <property type="match status" value="1"/>
</dbReference>
<dbReference type="EMBL" id="JBHRYH010000005">
    <property type="protein sequence ID" value="MFC3625036.1"/>
    <property type="molecule type" value="Genomic_DNA"/>
</dbReference>
<accession>A0ABV7TPT2</accession>
<comment type="caution">
    <text evidence="2">The sequence shown here is derived from an EMBL/GenBank/DDBJ whole genome shotgun (WGS) entry which is preliminary data.</text>
</comment>
<keyword evidence="3" id="KW-1185">Reference proteome</keyword>
<dbReference type="RefSeq" id="WP_390276436.1">
    <property type="nucleotide sequence ID" value="NZ_JBHRYH010000005.1"/>
</dbReference>
<keyword evidence="1" id="KW-0472">Membrane</keyword>
<sequence length="140" mass="14557">MSANALLQGLATLLAGLLFGIGLSYAGMTRPETVLDFLNFRDLGLLLVLGSAVTVNLLVYQLWPRLRPTPLLGGSYQQRPFVLDRRSVAGGVLFGLGWGICGVCPGPALTASGSGDGGVLLALLGIVLGAGLHGWWAGRR</sequence>